<feature type="transmembrane region" description="Helical" evidence="6">
    <location>
        <begin position="264"/>
        <end position="282"/>
    </location>
</feature>
<accession>A0A3E0HDF3</accession>
<evidence type="ECO:0000259" key="7">
    <source>
        <dbReference type="PROSITE" id="PS50850"/>
    </source>
</evidence>
<keyword evidence="2" id="KW-1003">Cell membrane</keyword>
<dbReference type="GO" id="GO:0005886">
    <property type="term" value="C:plasma membrane"/>
    <property type="evidence" value="ECO:0007669"/>
    <property type="project" value="UniProtKB-SubCell"/>
</dbReference>
<gene>
    <name evidence="8" type="ORF">BCF44_110382</name>
</gene>
<feature type="transmembrane region" description="Helical" evidence="6">
    <location>
        <begin position="350"/>
        <end position="370"/>
    </location>
</feature>
<keyword evidence="9" id="KW-1185">Reference proteome</keyword>
<dbReference type="EMBL" id="QUNO01000010">
    <property type="protein sequence ID" value="REH42880.1"/>
    <property type="molecule type" value="Genomic_DNA"/>
</dbReference>
<dbReference type="PANTHER" id="PTHR43124:SF3">
    <property type="entry name" value="CHLORAMPHENICOL EFFLUX PUMP RV0191"/>
    <property type="match status" value="1"/>
</dbReference>
<dbReference type="PROSITE" id="PS50850">
    <property type="entry name" value="MFS"/>
    <property type="match status" value="1"/>
</dbReference>
<protein>
    <submittedName>
        <fullName evidence="8">Putative MFS family arabinose efflux permease</fullName>
    </submittedName>
</protein>
<dbReference type="Gene3D" id="1.20.1250.20">
    <property type="entry name" value="MFS general substrate transporter like domains"/>
    <property type="match status" value="2"/>
</dbReference>
<evidence type="ECO:0000313" key="9">
    <source>
        <dbReference type="Proteomes" id="UP000256269"/>
    </source>
</evidence>
<dbReference type="AlphaFoldDB" id="A0A3E0HDF3"/>
<reference evidence="8 9" key="1">
    <citation type="submission" date="2018-08" db="EMBL/GenBank/DDBJ databases">
        <title>Genomic Encyclopedia of Archaeal and Bacterial Type Strains, Phase II (KMG-II): from individual species to whole genera.</title>
        <authorList>
            <person name="Goeker M."/>
        </authorList>
    </citation>
    <scope>NUCLEOTIDE SEQUENCE [LARGE SCALE GENOMIC DNA]</scope>
    <source>
        <strain evidence="8 9">DSM 45791</strain>
    </source>
</reference>
<feature type="transmembrane region" description="Helical" evidence="6">
    <location>
        <begin position="7"/>
        <end position="28"/>
    </location>
</feature>
<organism evidence="8 9">
    <name type="scientific">Kutzneria buriramensis</name>
    <dbReference type="NCBI Taxonomy" id="1045776"/>
    <lineage>
        <taxon>Bacteria</taxon>
        <taxon>Bacillati</taxon>
        <taxon>Actinomycetota</taxon>
        <taxon>Actinomycetes</taxon>
        <taxon>Pseudonocardiales</taxon>
        <taxon>Pseudonocardiaceae</taxon>
        <taxon>Kutzneria</taxon>
    </lineage>
</organism>
<feature type="transmembrane region" description="Helical" evidence="6">
    <location>
        <begin position="48"/>
        <end position="65"/>
    </location>
</feature>
<evidence type="ECO:0000256" key="1">
    <source>
        <dbReference type="ARBA" id="ARBA00004651"/>
    </source>
</evidence>
<dbReference type="PANTHER" id="PTHR43124">
    <property type="entry name" value="PURINE EFFLUX PUMP PBUE"/>
    <property type="match status" value="1"/>
</dbReference>
<name>A0A3E0HDF3_9PSEU</name>
<feature type="transmembrane region" description="Helical" evidence="6">
    <location>
        <begin position="77"/>
        <end position="97"/>
    </location>
</feature>
<keyword evidence="3 6" id="KW-0812">Transmembrane</keyword>
<comment type="caution">
    <text evidence="8">The sequence shown here is derived from an EMBL/GenBank/DDBJ whole genome shotgun (WGS) entry which is preliminary data.</text>
</comment>
<dbReference type="InterPro" id="IPR050189">
    <property type="entry name" value="MFS_Efflux_Transporters"/>
</dbReference>
<dbReference type="GO" id="GO:0022857">
    <property type="term" value="F:transmembrane transporter activity"/>
    <property type="evidence" value="ECO:0007669"/>
    <property type="project" value="InterPro"/>
</dbReference>
<dbReference type="OrthoDB" id="5241931at2"/>
<dbReference type="InterPro" id="IPR020846">
    <property type="entry name" value="MFS_dom"/>
</dbReference>
<evidence type="ECO:0000256" key="2">
    <source>
        <dbReference type="ARBA" id="ARBA00022475"/>
    </source>
</evidence>
<comment type="subcellular location">
    <subcellularLocation>
        <location evidence="1">Cell membrane</location>
        <topology evidence="1">Multi-pass membrane protein</topology>
    </subcellularLocation>
</comment>
<feature type="transmembrane region" description="Helical" evidence="6">
    <location>
        <begin position="161"/>
        <end position="179"/>
    </location>
</feature>
<feature type="domain" description="Major facilitator superfamily (MFS) profile" evidence="7">
    <location>
        <begin position="8"/>
        <end position="375"/>
    </location>
</feature>
<feature type="transmembrane region" description="Helical" evidence="6">
    <location>
        <begin position="288"/>
        <end position="310"/>
    </location>
</feature>
<feature type="transmembrane region" description="Helical" evidence="6">
    <location>
        <begin position="200"/>
        <end position="224"/>
    </location>
</feature>
<feature type="transmembrane region" description="Helical" evidence="6">
    <location>
        <begin position="236"/>
        <end position="257"/>
    </location>
</feature>
<sequence>MADVSRVRLVAVYAGATIGPLAGGVVAPMLPQLSETLHTSVMEAASSVTAYFVPFALLQLVSGTLGERWGLRRTVRAAYVVFVVASLGCMVAPNLGVFLAGRAVLGAANAFTSPLLLASLGDLVPRERLGRAIGMYASCMSGGQSFSPLIGGLAAGVDWRLAFAVVAVASAMLAFLPPMGEPRPGVEAPPWRPLLSGKMALLSTGALVSFLGGAGLPFLVALYAHDFLSASPEMAGLALVGFGLAGLALGPFWGTVCDRIGGRAAGVIGAVTGAGLVAVMGLTGSMGSLAACWTIAGAASSLLTVSLQHLTMAAVPGNRAGAVSVVSAFRFAGSALAPTAWLPLYHNGSVLTFAAAGASQLIAAAALLCLRGRHDPAPVR</sequence>
<evidence type="ECO:0000256" key="4">
    <source>
        <dbReference type="ARBA" id="ARBA00022989"/>
    </source>
</evidence>
<dbReference type="Pfam" id="PF07690">
    <property type="entry name" value="MFS_1"/>
    <property type="match status" value="1"/>
</dbReference>
<evidence type="ECO:0000313" key="8">
    <source>
        <dbReference type="EMBL" id="REH42880.1"/>
    </source>
</evidence>
<proteinExistence type="predicted"/>
<keyword evidence="5 6" id="KW-0472">Membrane</keyword>
<evidence type="ECO:0000256" key="3">
    <source>
        <dbReference type="ARBA" id="ARBA00022692"/>
    </source>
</evidence>
<evidence type="ECO:0000256" key="5">
    <source>
        <dbReference type="ARBA" id="ARBA00023136"/>
    </source>
</evidence>
<dbReference type="SUPFAM" id="SSF103473">
    <property type="entry name" value="MFS general substrate transporter"/>
    <property type="match status" value="1"/>
</dbReference>
<dbReference type="InterPro" id="IPR011701">
    <property type="entry name" value="MFS"/>
</dbReference>
<dbReference type="Proteomes" id="UP000256269">
    <property type="component" value="Unassembled WGS sequence"/>
</dbReference>
<keyword evidence="4 6" id="KW-1133">Transmembrane helix</keyword>
<evidence type="ECO:0000256" key="6">
    <source>
        <dbReference type="SAM" id="Phobius"/>
    </source>
</evidence>
<dbReference type="InterPro" id="IPR036259">
    <property type="entry name" value="MFS_trans_sf"/>
</dbReference>
<feature type="transmembrane region" description="Helical" evidence="6">
    <location>
        <begin position="133"/>
        <end position="155"/>
    </location>
</feature>
<dbReference type="RefSeq" id="WP_116177661.1">
    <property type="nucleotide sequence ID" value="NZ_CP144375.1"/>
</dbReference>